<protein>
    <submittedName>
        <fullName evidence="2">Uncharacterized protein</fullName>
    </submittedName>
</protein>
<gene>
    <name evidence="2" type="ORF">RSOL_284520</name>
</gene>
<accession>A0A0A1UKZ8</accession>
<feature type="region of interest" description="Disordered" evidence="1">
    <location>
        <begin position="193"/>
        <end position="219"/>
    </location>
</feature>
<evidence type="ECO:0000313" key="3">
    <source>
        <dbReference type="Proteomes" id="UP000030108"/>
    </source>
</evidence>
<comment type="caution">
    <text evidence="2">The sequence shown here is derived from an EMBL/GenBank/DDBJ whole genome shotgun (WGS) entry which is preliminary data.</text>
</comment>
<feature type="non-terminal residue" evidence="2">
    <location>
        <position position="219"/>
    </location>
</feature>
<reference evidence="3" key="1">
    <citation type="journal article" date="2014" name="Genome Announc.">
        <title>Draft genome sequence of the plant-pathogenic soil fungus Rhizoctonia solani anastomosis group 3 strain Rhs1AP.</title>
        <authorList>
            <person name="Cubeta M.A."/>
            <person name="Thomas E."/>
            <person name="Dean R.A."/>
            <person name="Jabaji S."/>
            <person name="Neate S.M."/>
            <person name="Tavantzis S."/>
            <person name="Toda T."/>
            <person name="Vilgalys R."/>
            <person name="Bharathan N."/>
            <person name="Fedorova-Abrams N."/>
            <person name="Pakala S.B."/>
            <person name="Pakala S.M."/>
            <person name="Zafar N."/>
            <person name="Joardar V."/>
            <person name="Losada L."/>
            <person name="Nierman W.C."/>
        </authorList>
    </citation>
    <scope>NUCLEOTIDE SEQUENCE [LARGE SCALE GENOMIC DNA]</scope>
    <source>
        <strain evidence="3">AG-3</strain>
    </source>
</reference>
<evidence type="ECO:0000256" key="1">
    <source>
        <dbReference type="SAM" id="MobiDB-lite"/>
    </source>
</evidence>
<sequence length="219" mass="24614">MLTLQHFAGVEVVGIVATINEPFGLDAQCGWFAMDRIDWFWARITDIQAVRAVDDKRFRGGERTVTLRSRITDYLLLNPHDNHRDLWHPTLLALGVPVCEPWPSNKGPHPSWWPNQWISWWPLNQPVAGSKRRASSDEDELQALTQGLSVEPTQLGNSPEARREAEVILTHIDHMEPWALGLDLGVQPTAVLGGQESAQGPVRNQSEKAGGRKAKRARR</sequence>
<name>A0A0A1UKZ8_9AGAM</name>
<dbReference type="AlphaFoldDB" id="A0A0A1UKZ8"/>
<organism evidence="2 3">
    <name type="scientific">Rhizoctonia solani AG-3 Rhs1AP</name>
    <dbReference type="NCBI Taxonomy" id="1086054"/>
    <lineage>
        <taxon>Eukaryota</taxon>
        <taxon>Fungi</taxon>
        <taxon>Dikarya</taxon>
        <taxon>Basidiomycota</taxon>
        <taxon>Agaricomycotina</taxon>
        <taxon>Agaricomycetes</taxon>
        <taxon>Cantharellales</taxon>
        <taxon>Ceratobasidiaceae</taxon>
        <taxon>Rhizoctonia</taxon>
    </lineage>
</organism>
<dbReference type="EMBL" id="JATN01000321">
    <property type="protein sequence ID" value="EUC58923.1"/>
    <property type="molecule type" value="Genomic_DNA"/>
</dbReference>
<dbReference type="Proteomes" id="UP000030108">
    <property type="component" value="Unassembled WGS sequence"/>
</dbReference>
<proteinExistence type="predicted"/>
<evidence type="ECO:0000313" key="2">
    <source>
        <dbReference type="EMBL" id="EUC58923.1"/>
    </source>
</evidence>